<dbReference type="OrthoDB" id="9804086at2"/>
<dbReference type="InterPro" id="IPR029063">
    <property type="entry name" value="SAM-dependent_MTases_sf"/>
</dbReference>
<protein>
    <submittedName>
        <fullName evidence="2">Class I SAM-dependent methyltransferase</fullName>
    </submittedName>
</protein>
<dbReference type="Pfam" id="PF13649">
    <property type="entry name" value="Methyltransf_25"/>
    <property type="match status" value="1"/>
</dbReference>
<dbReference type="Gene3D" id="3.40.50.150">
    <property type="entry name" value="Vaccinia Virus protein VP39"/>
    <property type="match status" value="1"/>
</dbReference>
<keyword evidence="2" id="KW-0808">Transferase</keyword>
<dbReference type="GO" id="GO:0008168">
    <property type="term" value="F:methyltransferase activity"/>
    <property type="evidence" value="ECO:0007669"/>
    <property type="project" value="UniProtKB-KW"/>
</dbReference>
<evidence type="ECO:0000313" key="2">
    <source>
        <dbReference type="EMBL" id="KAA6182606.1"/>
    </source>
</evidence>
<reference evidence="2 3" key="1">
    <citation type="submission" date="2019-09" db="EMBL/GenBank/DDBJ databases">
        <title>Whole-genome sequence of the purple sulfur bacterium Thiohalocapsa marina DSM 19078.</title>
        <authorList>
            <person name="Kyndt J.A."/>
            <person name="Meyer T.E."/>
        </authorList>
    </citation>
    <scope>NUCLEOTIDE SEQUENCE [LARGE SCALE GENOMIC DNA]</scope>
    <source>
        <strain evidence="2 3">DSM 19078</strain>
    </source>
</reference>
<name>A0A5M8FFT2_9GAMM</name>
<proteinExistence type="predicted"/>
<feature type="domain" description="Methyltransferase" evidence="1">
    <location>
        <begin position="18"/>
        <end position="106"/>
    </location>
</feature>
<comment type="caution">
    <text evidence="2">The sequence shown here is derived from an EMBL/GenBank/DDBJ whole genome shotgun (WGS) entry which is preliminary data.</text>
</comment>
<evidence type="ECO:0000259" key="1">
    <source>
        <dbReference type="Pfam" id="PF13649"/>
    </source>
</evidence>
<dbReference type="Proteomes" id="UP000322981">
    <property type="component" value="Unassembled WGS sequence"/>
</dbReference>
<dbReference type="AlphaFoldDB" id="A0A5M8FFT2"/>
<dbReference type="EMBL" id="VWXX01000043">
    <property type="protein sequence ID" value="KAA6182606.1"/>
    <property type="molecule type" value="Genomic_DNA"/>
</dbReference>
<dbReference type="PANTHER" id="PTHR43464:SF94">
    <property type="entry name" value="MALONYL-[ACYL-CARRIER PROTEIN] O-METHYLTRANSFERASE"/>
    <property type="match status" value="1"/>
</dbReference>
<dbReference type="CDD" id="cd02440">
    <property type="entry name" value="AdoMet_MTases"/>
    <property type="match status" value="1"/>
</dbReference>
<keyword evidence="2" id="KW-0489">Methyltransferase</keyword>
<keyword evidence="3" id="KW-1185">Reference proteome</keyword>
<dbReference type="PANTHER" id="PTHR43464">
    <property type="entry name" value="METHYLTRANSFERASE"/>
    <property type="match status" value="1"/>
</dbReference>
<dbReference type="InterPro" id="IPR041698">
    <property type="entry name" value="Methyltransf_25"/>
</dbReference>
<evidence type="ECO:0000313" key="3">
    <source>
        <dbReference type="Proteomes" id="UP000322981"/>
    </source>
</evidence>
<dbReference type="GO" id="GO:0032259">
    <property type="term" value="P:methylation"/>
    <property type="evidence" value="ECO:0007669"/>
    <property type="project" value="UniProtKB-KW"/>
</dbReference>
<dbReference type="SUPFAM" id="SSF53335">
    <property type="entry name" value="S-adenosyl-L-methionine-dependent methyltransferases"/>
    <property type="match status" value="1"/>
</dbReference>
<gene>
    <name evidence="2" type="ORF">F2Q65_17565</name>
</gene>
<sequence>MTPLYARFLAHLPPGAAILDAGCGSGRDTLAFRQRGYALTALEPSAPLARLAEAHCGLPVAVLRVQDVQWAERFDGIWACASLLHVPLAELPGVLGRLARALRPGGVLYASFKYGAGEREQRGRRFTDLDEAGLVELLRAVPELTVAETWTTADRRPGREAERWLNAMMLG</sequence>
<accession>A0A5M8FFT2</accession>
<organism evidence="2 3">
    <name type="scientific">Thiohalocapsa marina</name>
    <dbReference type="NCBI Taxonomy" id="424902"/>
    <lineage>
        <taxon>Bacteria</taxon>
        <taxon>Pseudomonadati</taxon>
        <taxon>Pseudomonadota</taxon>
        <taxon>Gammaproteobacteria</taxon>
        <taxon>Chromatiales</taxon>
        <taxon>Chromatiaceae</taxon>
        <taxon>Thiohalocapsa</taxon>
    </lineage>
</organism>